<evidence type="ECO:0000313" key="1">
    <source>
        <dbReference type="EMBL" id="VFR85973.1"/>
    </source>
</evidence>
<dbReference type="EMBL" id="CAADIN010000032">
    <property type="protein sequence ID" value="VFR94535.1"/>
    <property type="molecule type" value="Genomic_DNA"/>
</dbReference>
<name>A0A484V6Q3_9ZZZZ</name>
<dbReference type="AlphaFoldDB" id="A0A484V6Q3"/>
<organism evidence="2">
    <name type="scientific">plant metagenome</name>
    <dbReference type="NCBI Taxonomy" id="1297885"/>
    <lineage>
        <taxon>unclassified sequences</taxon>
        <taxon>metagenomes</taxon>
        <taxon>organismal metagenomes</taxon>
    </lineage>
</organism>
<dbReference type="EMBL" id="CAADIM010000026">
    <property type="protein sequence ID" value="VFR85973.1"/>
    <property type="molecule type" value="Genomic_DNA"/>
</dbReference>
<reference evidence="2" key="1">
    <citation type="submission" date="2019-03" db="EMBL/GenBank/DDBJ databases">
        <authorList>
            <person name="Danneels B."/>
        </authorList>
    </citation>
    <scope>NUCLEOTIDE SEQUENCE</scope>
</reference>
<proteinExistence type="predicted"/>
<sequence>MAMMSQPRATRSALRGARCGAGVADVVAVADMEDGLDDAAL</sequence>
<accession>A0A484V6Q3</accession>
<evidence type="ECO:0000313" key="2">
    <source>
        <dbReference type="EMBL" id="VFR94535.1"/>
    </source>
</evidence>
<gene>
    <name evidence="1" type="ORF">ISE1_0243</name>
    <name evidence="2" type="ORF">ISE2_0284</name>
</gene>
<protein>
    <submittedName>
        <fullName evidence="2">Uncharacterized protein</fullName>
    </submittedName>
</protein>